<sequence length="88" mass="10240">MTYILEDDHITTPFGRYYLREVVDPYCSEYDASVLTDDQRRDIIDVVGVEALTEALERLYVADKHMKADEANRTIKLALRRLDGPHRP</sequence>
<gene>
    <name evidence="1" type="ORF">PQU94_17945</name>
</gene>
<dbReference type="EMBL" id="JAQQKW010000019">
    <property type="protein sequence ID" value="MDC7696162.1"/>
    <property type="molecule type" value="Genomic_DNA"/>
</dbReference>
<evidence type="ECO:0000313" key="2">
    <source>
        <dbReference type="Proteomes" id="UP001216595"/>
    </source>
</evidence>
<dbReference type="Proteomes" id="UP001216595">
    <property type="component" value="Unassembled WGS sequence"/>
</dbReference>
<organism evidence="1 2">
    <name type="scientific">Asticcacaulis currens</name>
    <dbReference type="NCBI Taxonomy" id="2984210"/>
    <lineage>
        <taxon>Bacteria</taxon>
        <taxon>Pseudomonadati</taxon>
        <taxon>Pseudomonadota</taxon>
        <taxon>Alphaproteobacteria</taxon>
        <taxon>Caulobacterales</taxon>
        <taxon>Caulobacteraceae</taxon>
        <taxon>Asticcacaulis</taxon>
    </lineage>
</organism>
<accession>A0ABT5IJP6</accession>
<name>A0ABT5IJP6_9CAUL</name>
<protein>
    <submittedName>
        <fullName evidence="1">Uncharacterized protein</fullName>
    </submittedName>
</protein>
<comment type="caution">
    <text evidence="1">The sequence shown here is derived from an EMBL/GenBank/DDBJ whole genome shotgun (WGS) entry which is preliminary data.</text>
</comment>
<evidence type="ECO:0000313" key="1">
    <source>
        <dbReference type="EMBL" id="MDC7696162.1"/>
    </source>
</evidence>
<keyword evidence="2" id="KW-1185">Reference proteome</keyword>
<reference evidence="1 2" key="1">
    <citation type="submission" date="2023-01" db="EMBL/GenBank/DDBJ databases">
        <title>Novel species of the genus Asticcacaulis isolated from rivers.</title>
        <authorList>
            <person name="Lu H."/>
        </authorList>
    </citation>
    <scope>NUCLEOTIDE SEQUENCE [LARGE SCALE GENOMIC DNA]</scope>
    <source>
        <strain evidence="1 2">DXS10W</strain>
    </source>
</reference>
<proteinExistence type="predicted"/>
<dbReference type="RefSeq" id="WP_272742803.1">
    <property type="nucleotide sequence ID" value="NZ_JAQQKW010000019.1"/>
</dbReference>